<sequence length="69" mass="7339">AQPTAHAGLLSRSEFGSLPCSLGSPARIVRLLGVWRPGPEFEHLQRGAGGAIERMAGLFNSSSSFVKFQ</sequence>
<feature type="non-terminal residue" evidence="1">
    <location>
        <position position="1"/>
    </location>
</feature>
<evidence type="ECO:0000313" key="2">
    <source>
        <dbReference type="Proteomes" id="UP000288216"/>
    </source>
</evidence>
<proteinExistence type="predicted"/>
<accession>A0A401P576</accession>
<dbReference type="EMBL" id="BFAA01005866">
    <property type="protein sequence ID" value="GCB68294.1"/>
    <property type="molecule type" value="Genomic_DNA"/>
</dbReference>
<gene>
    <name evidence="1" type="ORF">scyTo_0012256</name>
</gene>
<keyword evidence="2" id="KW-1185">Reference proteome</keyword>
<reference evidence="1 2" key="1">
    <citation type="journal article" date="2018" name="Nat. Ecol. Evol.">
        <title>Shark genomes provide insights into elasmobranch evolution and the origin of vertebrates.</title>
        <authorList>
            <person name="Hara Y"/>
            <person name="Yamaguchi K"/>
            <person name="Onimaru K"/>
            <person name="Kadota M"/>
            <person name="Koyanagi M"/>
            <person name="Keeley SD"/>
            <person name="Tatsumi K"/>
            <person name="Tanaka K"/>
            <person name="Motone F"/>
            <person name="Kageyama Y"/>
            <person name="Nozu R"/>
            <person name="Adachi N"/>
            <person name="Nishimura O"/>
            <person name="Nakagawa R"/>
            <person name="Tanegashima C"/>
            <person name="Kiyatake I"/>
            <person name="Matsumoto R"/>
            <person name="Murakumo K"/>
            <person name="Nishida K"/>
            <person name="Terakita A"/>
            <person name="Kuratani S"/>
            <person name="Sato K"/>
            <person name="Hyodo S Kuraku.S."/>
        </authorList>
    </citation>
    <scope>NUCLEOTIDE SEQUENCE [LARGE SCALE GENOMIC DNA]</scope>
</reference>
<protein>
    <submittedName>
        <fullName evidence="1">Uncharacterized protein</fullName>
    </submittedName>
</protein>
<evidence type="ECO:0000313" key="1">
    <source>
        <dbReference type="EMBL" id="GCB68294.1"/>
    </source>
</evidence>
<dbReference type="Proteomes" id="UP000288216">
    <property type="component" value="Unassembled WGS sequence"/>
</dbReference>
<name>A0A401P576_SCYTO</name>
<organism evidence="1 2">
    <name type="scientific">Scyliorhinus torazame</name>
    <name type="common">Cloudy catshark</name>
    <name type="synonym">Catulus torazame</name>
    <dbReference type="NCBI Taxonomy" id="75743"/>
    <lineage>
        <taxon>Eukaryota</taxon>
        <taxon>Metazoa</taxon>
        <taxon>Chordata</taxon>
        <taxon>Craniata</taxon>
        <taxon>Vertebrata</taxon>
        <taxon>Chondrichthyes</taxon>
        <taxon>Elasmobranchii</taxon>
        <taxon>Galeomorphii</taxon>
        <taxon>Galeoidea</taxon>
        <taxon>Carcharhiniformes</taxon>
        <taxon>Scyliorhinidae</taxon>
        <taxon>Scyliorhinus</taxon>
    </lineage>
</organism>
<dbReference type="AlphaFoldDB" id="A0A401P576"/>
<comment type="caution">
    <text evidence="1">The sequence shown here is derived from an EMBL/GenBank/DDBJ whole genome shotgun (WGS) entry which is preliminary data.</text>
</comment>